<organism evidence="5 6">
    <name type="scientific">Oidiodendron maius (strain Zn)</name>
    <dbReference type="NCBI Taxonomy" id="913774"/>
    <lineage>
        <taxon>Eukaryota</taxon>
        <taxon>Fungi</taxon>
        <taxon>Dikarya</taxon>
        <taxon>Ascomycota</taxon>
        <taxon>Pezizomycotina</taxon>
        <taxon>Leotiomycetes</taxon>
        <taxon>Leotiomycetes incertae sedis</taxon>
        <taxon>Myxotrichaceae</taxon>
        <taxon>Oidiodendron</taxon>
    </lineage>
</organism>
<dbReference type="ESTHER" id="9pezi-a0a0c3i1n6">
    <property type="family name" value="Fungal_carboxylesterase_lipase"/>
</dbReference>
<protein>
    <recommendedName>
        <fullName evidence="3">Carboxylic ester hydrolase</fullName>
        <ecNumber evidence="3">3.1.1.-</ecNumber>
    </recommendedName>
</protein>
<dbReference type="HOGENOM" id="CLU_006586_10_6_1"/>
<dbReference type="InterPro" id="IPR050309">
    <property type="entry name" value="Type-B_Carboxylest/Lipase"/>
</dbReference>
<keyword evidence="2 3" id="KW-0378">Hydrolase</keyword>
<feature type="domain" description="Carboxylesterase type B" evidence="4">
    <location>
        <begin position="29"/>
        <end position="535"/>
    </location>
</feature>
<evidence type="ECO:0000256" key="1">
    <source>
        <dbReference type="ARBA" id="ARBA00005964"/>
    </source>
</evidence>
<gene>
    <name evidence="5" type="ORF">OIDMADRAFT_37931</name>
</gene>
<evidence type="ECO:0000256" key="3">
    <source>
        <dbReference type="RuleBase" id="RU361235"/>
    </source>
</evidence>
<dbReference type="EMBL" id="KN832870">
    <property type="protein sequence ID" value="KIN08985.1"/>
    <property type="molecule type" value="Genomic_DNA"/>
</dbReference>
<dbReference type="PROSITE" id="PS00122">
    <property type="entry name" value="CARBOXYLESTERASE_B_1"/>
    <property type="match status" value="1"/>
</dbReference>
<evidence type="ECO:0000259" key="4">
    <source>
        <dbReference type="Pfam" id="PF00135"/>
    </source>
</evidence>
<proteinExistence type="inferred from homology"/>
<dbReference type="Proteomes" id="UP000054321">
    <property type="component" value="Unassembled WGS sequence"/>
</dbReference>
<dbReference type="Gene3D" id="3.40.50.1820">
    <property type="entry name" value="alpha/beta hydrolase"/>
    <property type="match status" value="1"/>
</dbReference>
<dbReference type="InterPro" id="IPR002018">
    <property type="entry name" value="CarbesteraseB"/>
</dbReference>
<dbReference type="PANTHER" id="PTHR11559">
    <property type="entry name" value="CARBOXYLESTERASE"/>
    <property type="match status" value="1"/>
</dbReference>
<evidence type="ECO:0000313" key="6">
    <source>
        <dbReference type="Proteomes" id="UP000054321"/>
    </source>
</evidence>
<dbReference type="InterPro" id="IPR019826">
    <property type="entry name" value="Carboxylesterase_B_AS"/>
</dbReference>
<evidence type="ECO:0000256" key="2">
    <source>
        <dbReference type="ARBA" id="ARBA00022801"/>
    </source>
</evidence>
<dbReference type="InterPro" id="IPR029058">
    <property type="entry name" value="AB_hydrolase_fold"/>
</dbReference>
<reference evidence="5 6" key="1">
    <citation type="submission" date="2014-04" db="EMBL/GenBank/DDBJ databases">
        <authorList>
            <consortium name="DOE Joint Genome Institute"/>
            <person name="Kuo A."/>
            <person name="Martino E."/>
            <person name="Perotto S."/>
            <person name="Kohler A."/>
            <person name="Nagy L.G."/>
            <person name="Floudas D."/>
            <person name="Copeland A."/>
            <person name="Barry K.W."/>
            <person name="Cichocki N."/>
            <person name="Veneault-Fourrey C."/>
            <person name="LaButti K."/>
            <person name="Lindquist E.A."/>
            <person name="Lipzen A."/>
            <person name="Lundell T."/>
            <person name="Morin E."/>
            <person name="Murat C."/>
            <person name="Sun H."/>
            <person name="Tunlid A."/>
            <person name="Henrissat B."/>
            <person name="Grigoriev I.V."/>
            <person name="Hibbett D.S."/>
            <person name="Martin F."/>
            <person name="Nordberg H.P."/>
            <person name="Cantor M.N."/>
            <person name="Hua S.X."/>
        </authorList>
    </citation>
    <scope>NUCLEOTIDE SEQUENCE [LARGE SCALE GENOMIC DNA]</scope>
    <source>
        <strain evidence="5 6">Zn</strain>
    </source>
</reference>
<dbReference type="STRING" id="913774.A0A0C3I1N6"/>
<name>A0A0C3I1N6_OIDMZ</name>
<sequence length="564" mass="62455">MWEFERTPRRVLTRLHFRCISDLFRSSAPTVEVLNGSYYGIYNSHYKQDFFLGIPYTQPPVGELRLRTPQPLNSSWITPRNATEYSPMCVGYNQTTGASENCLTLNVVRPSGVGVQDKLPVAVWIYGGGYVQGSSSNPEYNLTFIVDQSVKMGTPMIGVSLNYRLHCWGFLWSQEVRDQGVANLGFRDQRVALHWIQENIAAFGGDPAAVTIWGESAGANSVGTQLIAYGGRDDKLFRAAISESGAPSTYYRYQTPEEWQPFYDAIVEAANCGSASDTLACLRTTPTDVLHNIFDNSSIVPVHTLAGLNGPQFVQVIDGDFIQGSATSQLRHGQFVKVPYLIGGNMDEGTSFSIVGINTTQQFLDQVESWGVPNATAQVFAALYPDIPEIGIPTTMKGRPPAGYGYQYKRISAFQGDINIHVARRLASQMWATYNTPAYSYVFDVVDHGAGPDAGANHGSEIAFVFSNSNGLGYAPGQEPMEDEPESYRRVADMMSRMWVSFVTRLDPNHSGVSEVTWPEYSLDNPEIIVFNANVSHLSYVEPDLYRAEALQYMSDRLDTVFGH</sequence>
<dbReference type="EC" id="3.1.1.-" evidence="3"/>
<keyword evidence="6" id="KW-1185">Reference proteome</keyword>
<dbReference type="SUPFAM" id="SSF53474">
    <property type="entry name" value="alpha/beta-Hydrolases"/>
    <property type="match status" value="1"/>
</dbReference>
<accession>A0A0C3I1N6</accession>
<comment type="similarity">
    <text evidence="1 3">Belongs to the type-B carboxylesterase/lipase family.</text>
</comment>
<evidence type="ECO:0000313" key="5">
    <source>
        <dbReference type="EMBL" id="KIN08985.1"/>
    </source>
</evidence>
<dbReference type="Pfam" id="PF00135">
    <property type="entry name" value="COesterase"/>
    <property type="match status" value="1"/>
</dbReference>
<dbReference type="AlphaFoldDB" id="A0A0C3I1N6"/>
<dbReference type="OrthoDB" id="408631at2759"/>
<dbReference type="InParanoid" id="A0A0C3I1N6"/>
<dbReference type="GO" id="GO:0016787">
    <property type="term" value="F:hydrolase activity"/>
    <property type="evidence" value="ECO:0007669"/>
    <property type="project" value="UniProtKB-KW"/>
</dbReference>
<reference evidence="6" key="2">
    <citation type="submission" date="2015-01" db="EMBL/GenBank/DDBJ databases">
        <title>Evolutionary Origins and Diversification of the Mycorrhizal Mutualists.</title>
        <authorList>
            <consortium name="DOE Joint Genome Institute"/>
            <consortium name="Mycorrhizal Genomics Consortium"/>
            <person name="Kohler A."/>
            <person name="Kuo A."/>
            <person name="Nagy L.G."/>
            <person name="Floudas D."/>
            <person name="Copeland A."/>
            <person name="Barry K.W."/>
            <person name="Cichocki N."/>
            <person name="Veneault-Fourrey C."/>
            <person name="LaButti K."/>
            <person name="Lindquist E.A."/>
            <person name="Lipzen A."/>
            <person name="Lundell T."/>
            <person name="Morin E."/>
            <person name="Murat C."/>
            <person name="Riley R."/>
            <person name="Ohm R."/>
            <person name="Sun H."/>
            <person name="Tunlid A."/>
            <person name="Henrissat B."/>
            <person name="Grigoriev I.V."/>
            <person name="Hibbett D.S."/>
            <person name="Martin F."/>
        </authorList>
    </citation>
    <scope>NUCLEOTIDE SEQUENCE [LARGE SCALE GENOMIC DNA]</scope>
    <source>
        <strain evidence="6">Zn</strain>
    </source>
</reference>